<dbReference type="STRING" id="7168.A0A182NBS3"/>
<sequence>MALLVDAGSDSVGAAVSSSSGCTGNASKCCNSWYSDPVSIMYFTRHRMMNRALNACHMWTLLKTSSKWVGCANGICIRPGQCACDEGYELDDNNHCVPVCLKPCQGGQCVAPGKCSCGEGYGPAGHDESVCVPSCPEPCANGDCVAPNTCVCHRNFRPRDERSPHDCIPDCPNGCVNGVCSGPGVCLCADGFLYNETVGLCQPHCSQHCENGVCIGGNQCQCHEGYQLDPKTGSKCVPQCSKSCVHGICVAPDVCDCKKAFNSKASICTPHCRNKCVNAYCIRPNVCQCLAGHRFVDNSTSVCEPICEESLVDCTNGRCTQPNVCECNEGYTLAIRNGRMLCEPVACVEQCVNGYCVAEGRCECYPGYRPSEQFDSICEPMCTGGCENGACIAPNTCVCNAGYARDPDSGSCEASCDPSVVDCYNGVCHGANQCQCLEGYFLRVRSNGGPAECAPVCVSGCANGRCLAPDECLCNDGYQYREETDTCEPMCVPGCVNGLCVAPNVCQCLEGYEAMDDPETLKPSEFECTPYCDANVVNCTFGICGGPNFCRCFDDFYSTTDELGRQTCELLPEPVECGKDVIIYEVENVSKECVCEEQEPCPVLSCPEKEITEAVMSDCDHQCHPGCVNGDCVNGSCLCEEGSVLRDGHICALDDAVSGKYIINSRFGFEEDEDDDEEDEDEANNRVEDLICPEGFRAVPATGECICDSATVAADGTCIDMEPEDRVELLAPTIRQLVVDSANVESKNQSVAPAEPIQQAESSLISGIDRDQWIIIASAICAAVVLVTAAVLICKCLKKNSSMETDIN</sequence>
<feature type="domain" description="EGF-like" evidence="3">
    <location>
        <begin position="531"/>
        <end position="569"/>
    </location>
</feature>
<name>A0A182NBS3_9DIPT</name>
<keyword evidence="2" id="KW-0812">Transmembrane</keyword>
<evidence type="ECO:0000256" key="2">
    <source>
        <dbReference type="SAM" id="Phobius"/>
    </source>
</evidence>
<feature type="compositionally biased region" description="Low complexity" evidence="1">
    <location>
        <begin position="1"/>
        <end position="21"/>
    </location>
</feature>
<feature type="domain" description="EGF-like" evidence="3">
    <location>
        <begin position="170"/>
        <end position="202"/>
    </location>
</feature>
<feature type="region of interest" description="Disordered" evidence="1">
    <location>
        <begin position="1"/>
        <end position="24"/>
    </location>
</feature>
<organism evidence="4 5">
    <name type="scientific">Anopheles dirus</name>
    <dbReference type="NCBI Taxonomy" id="7168"/>
    <lineage>
        <taxon>Eukaryota</taxon>
        <taxon>Metazoa</taxon>
        <taxon>Ecdysozoa</taxon>
        <taxon>Arthropoda</taxon>
        <taxon>Hexapoda</taxon>
        <taxon>Insecta</taxon>
        <taxon>Pterygota</taxon>
        <taxon>Neoptera</taxon>
        <taxon>Endopterygota</taxon>
        <taxon>Diptera</taxon>
        <taxon>Nematocera</taxon>
        <taxon>Culicoidea</taxon>
        <taxon>Culicidae</taxon>
        <taxon>Anophelinae</taxon>
        <taxon>Anopheles</taxon>
    </lineage>
</organism>
<dbReference type="InterPro" id="IPR009030">
    <property type="entry name" value="Growth_fac_rcpt_cys_sf"/>
</dbReference>
<keyword evidence="2" id="KW-0472">Membrane</keyword>
<dbReference type="PANTHER" id="PTHR24047:SF29">
    <property type="entry name" value="EATER-RELATED"/>
    <property type="match status" value="1"/>
</dbReference>
<feature type="domain" description="EGF-like" evidence="3">
    <location>
        <begin position="99"/>
        <end position="132"/>
    </location>
</feature>
<feature type="domain" description="EGF-like" evidence="3">
    <location>
        <begin position="490"/>
        <end position="529"/>
    </location>
</feature>
<feature type="domain" description="EGF-like" evidence="3">
    <location>
        <begin position="55"/>
        <end position="97"/>
    </location>
</feature>
<dbReference type="AlphaFoldDB" id="A0A182NBS3"/>
<feature type="domain" description="EGF-like" evidence="3">
    <location>
        <begin position="415"/>
        <end position="454"/>
    </location>
</feature>
<accession>A0A182NBS3</accession>
<proteinExistence type="predicted"/>
<feature type="domain" description="EGF-like" evidence="3">
    <location>
        <begin position="306"/>
        <end position="343"/>
    </location>
</feature>
<dbReference type="VEuPathDB" id="VectorBase:ADIR005103"/>
<evidence type="ECO:0000256" key="1">
    <source>
        <dbReference type="SAM" id="MobiDB-lite"/>
    </source>
</evidence>
<reference evidence="5" key="1">
    <citation type="submission" date="2013-03" db="EMBL/GenBank/DDBJ databases">
        <title>The Genome Sequence of Anopheles dirus WRAIR2.</title>
        <authorList>
            <consortium name="The Broad Institute Genomics Platform"/>
            <person name="Neafsey D.E."/>
            <person name="Walton C."/>
            <person name="Walker B."/>
            <person name="Young S.K."/>
            <person name="Zeng Q."/>
            <person name="Gargeya S."/>
            <person name="Fitzgerald M."/>
            <person name="Haas B."/>
            <person name="Abouelleil A."/>
            <person name="Allen A.W."/>
            <person name="Alvarado L."/>
            <person name="Arachchi H.M."/>
            <person name="Berlin A.M."/>
            <person name="Chapman S.B."/>
            <person name="Gainer-Dewar J."/>
            <person name="Goldberg J."/>
            <person name="Griggs A."/>
            <person name="Gujja S."/>
            <person name="Hansen M."/>
            <person name="Howarth C."/>
            <person name="Imamovic A."/>
            <person name="Ireland A."/>
            <person name="Larimer J."/>
            <person name="McCowan C."/>
            <person name="Murphy C."/>
            <person name="Pearson M."/>
            <person name="Poon T.W."/>
            <person name="Priest M."/>
            <person name="Roberts A."/>
            <person name="Saif S."/>
            <person name="Shea T."/>
            <person name="Sisk P."/>
            <person name="Sykes S."/>
            <person name="Wortman J."/>
            <person name="Nusbaum C."/>
            <person name="Birren B."/>
        </authorList>
    </citation>
    <scope>NUCLEOTIDE SEQUENCE [LARGE SCALE GENOMIC DNA]</scope>
    <source>
        <strain evidence="5">WRAIR2</strain>
    </source>
</reference>
<feature type="transmembrane region" description="Helical" evidence="2">
    <location>
        <begin position="773"/>
        <end position="794"/>
    </location>
</feature>
<dbReference type="SUPFAM" id="SSF57184">
    <property type="entry name" value="Growth factor receptor domain"/>
    <property type="match status" value="1"/>
</dbReference>
<dbReference type="SMART" id="SM00181">
    <property type="entry name" value="EGF"/>
    <property type="match status" value="15"/>
</dbReference>
<protein>
    <recommendedName>
        <fullName evidence="3">EGF-like domain-containing protein</fullName>
    </recommendedName>
</protein>
<feature type="domain" description="EGF-like" evidence="3">
    <location>
        <begin position="239"/>
        <end position="269"/>
    </location>
</feature>
<feature type="domain" description="EGF-like" evidence="3">
    <location>
        <begin position="346"/>
        <end position="379"/>
    </location>
</feature>
<feature type="domain" description="EGF-like" evidence="3">
    <location>
        <begin position="204"/>
        <end position="237"/>
    </location>
</feature>
<dbReference type="InterPro" id="IPR053255">
    <property type="entry name" value="EGF-like_domain"/>
</dbReference>
<dbReference type="Gene3D" id="2.10.25.10">
    <property type="entry name" value="Laminin"/>
    <property type="match status" value="12"/>
</dbReference>
<evidence type="ECO:0000313" key="4">
    <source>
        <dbReference type="EnsemblMetazoa" id="ADIR005103-PA"/>
    </source>
</evidence>
<dbReference type="Proteomes" id="UP000075884">
    <property type="component" value="Unassembled WGS sequence"/>
</dbReference>
<feature type="domain" description="EGF-like" evidence="3">
    <location>
        <begin position="134"/>
        <end position="168"/>
    </location>
</feature>
<feature type="domain" description="EGF-like" evidence="3">
    <location>
        <begin position="618"/>
        <end position="652"/>
    </location>
</feature>
<reference evidence="4" key="2">
    <citation type="submission" date="2020-05" db="UniProtKB">
        <authorList>
            <consortium name="EnsemblMetazoa"/>
        </authorList>
    </citation>
    <scope>IDENTIFICATION</scope>
    <source>
        <strain evidence="4">WRAIR2</strain>
    </source>
</reference>
<dbReference type="PANTHER" id="PTHR24047">
    <property type="entry name" value="FI01909P-RELATED"/>
    <property type="match status" value="1"/>
</dbReference>
<dbReference type="EnsemblMetazoa" id="ADIR005103-RA">
    <property type="protein sequence ID" value="ADIR005103-PA"/>
    <property type="gene ID" value="ADIR005103"/>
</dbReference>
<evidence type="ECO:0000313" key="5">
    <source>
        <dbReference type="Proteomes" id="UP000075884"/>
    </source>
</evidence>
<keyword evidence="2" id="KW-1133">Transmembrane helix</keyword>
<feature type="domain" description="EGF-like" evidence="3">
    <location>
        <begin position="381"/>
        <end position="413"/>
    </location>
</feature>
<evidence type="ECO:0000259" key="3">
    <source>
        <dbReference type="SMART" id="SM00181"/>
    </source>
</evidence>
<dbReference type="InterPro" id="IPR000742">
    <property type="entry name" value="EGF"/>
</dbReference>
<feature type="domain" description="EGF-like" evidence="3">
    <location>
        <begin position="271"/>
        <end position="304"/>
    </location>
</feature>
<keyword evidence="5" id="KW-1185">Reference proteome</keyword>
<feature type="domain" description="EGF-like" evidence="3">
    <location>
        <begin position="456"/>
        <end position="488"/>
    </location>
</feature>